<feature type="domain" description="Dinitrogenase iron-molybdenum cofactor biosynthesis" evidence="3">
    <location>
        <begin position="28"/>
        <end position="122"/>
    </location>
</feature>
<name>A0A4Z0M101_9GAMM</name>
<evidence type="ECO:0000313" key="5">
    <source>
        <dbReference type="Proteomes" id="UP000298050"/>
    </source>
</evidence>
<dbReference type="InterPro" id="IPR003731">
    <property type="entry name" value="Di-Nase_FeMo-co_biosynth"/>
</dbReference>
<organism evidence="4 5">
    <name type="scientific">Mangrovimicrobium sediminis</name>
    <dbReference type="NCBI Taxonomy" id="2562682"/>
    <lineage>
        <taxon>Bacteria</taxon>
        <taxon>Pseudomonadati</taxon>
        <taxon>Pseudomonadota</taxon>
        <taxon>Gammaproteobacteria</taxon>
        <taxon>Cellvibrionales</taxon>
        <taxon>Halieaceae</taxon>
        <taxon>Mangrovimicrobium</taxon>
    </lineage>
</organism>
<dbReference type="OrthoDB" id="9797941at2"/>
<evidence type="ECO:0000313" key="4">
    <source>
        <dbReference type="EMBL" id="TGD73282.1"/>
    </source>
</evidence>
<evidence type="ECO:0000256" key="2">
    <source>
        <dbReference type="ARBA" id="ARBA00023231"/>
    </source>
</evidence>
<protein>
    <submittedName>
        <fullName evidence="4">Dinitrogenase iron-molybdenum cofactor</fullName>
    </submittedName>
</protein>
<keyword evidence="5" id="KW-1185">Reference proteome</keyword>
<comment type="similarity">
    <text evidence="1">Belongs to the NifX/NifY family.</text>
</comment>
<dbReference type="SUPFAM" id="SSF53146">
    <property type="entry name" value="Nitrogenase accessory factor-like"/>
    <property type="match status" value="1"/>
</dbReference>
<keyword evidence="2" id="KW-0535">Nitrogen fixation</keyword>
<dbReference type="CDD" id="cd00853">
    <property type="entry name" value="NifX"/>
    <property type="match status" value="1"/>
</dbReference>
<evidence type="ECO:0000256" key="1">
    <source>
        <dbReference type="ARBA" id="ARBA00010285"/>
    </source>
</evidence>
<dbReference type="PANTHER" id="PTHR33937">
    <property type="entry name" value="IRON-MOLYBDENUM PROTEIN-RELATED-RELATED"/>
    <property type="match status" value="1"/>
</dbReference>
<dbReference type="InterPro" id="IPR034169">
    <property type="entry name" value="NifX-like"/>
</dbReference>
<evidence type="ECO:0000259" key="3">
    <source>
        <dbReference type="Pfam" id="PF02579"/>
    </source>
</evidence>
<comment type="caution">
    <text evidence="4">The sequence shown here is derived from an EMBL/GenBank/DDBJ whole genome shotgun (WGS) entry which is preliminary data.</text>
</comment>
<sequence>MNSPAHLPSVSDASAREDCLLVAFASMDGDMVDQHFGSAQAFYLWAVSADSAELLGFQSFGIEKKDGNEDKLKPKLAWLAGADIVYCGSIGGSATRQLLALGIHPLKVKGGPDVVEEIESLQAQLCGEPEGWLEKLLQKKQKSTDDSRFDAMDDEGWDG</sequence>
<proteinExistence type="inferred from homology"/>
<dbReference type="PANTHER" id="PTHR33937:SF1">
    <property type="entry name" value="IRON-MOLIBDENUM COFACTOR PROCESSING PROTEIN"/>
    <property type="match status" value="1"/>
</dbReference>
<reference evidence="4 5" key="1">
    <citation type="submission" date="2019-04" db="EMBL/GenBank/DDBJ databases">
        <title>Taxonomy of novel Haliea sp. from mangrove soil of West Coast of India.</title>
        <authorList>
            <person name="Verma A."/>
            <person name="Kumar P."/>
            <person name="Krishnamurthi S."/>
        </authorList>
    </citation>
    <scope>NUCLEOTIDE SEQUENCE [LARGE SCALE GENOMIC DNA]</scope>
    <source>
        <strain evidence="4 5">SAOS-164</strain>
    </source>
</reference>
<dbReference type="EMBL" id="SRLE01000007">
    <property type="protein sequence ID" value="TGD73282.1"/>
    <property type="molecule type" value="Genomic_DNA"/>
</dbReference>
<dbReference type="InterPro" id="IPR051840">
    <property type="entry name" value="NifX/NifY_domain"/>
</dbReference>
<dbReference type="Pfam" id="PF02579">
    <property type="entry name" value="Nitro_FeMo-Co"/>
    <property type="match status" value="1"/>
</dbReference>
<gene>
    <name evidence="4" type="ORF">E4634_09600</name>
</gene>
<dbReference type="Proteomes" id="UP000298050">
    <property type="component" value="Unassembled WGS sequence"/>
</dbReference>
<accession>A0A4Z0M101</accession>
<dbReference type="InterPro" id="IPR036105">
    <property type="entry name" value="DiNase_FeMo-co_biosyn_sf"/>
</dbReference>
<dbReference type="RefSeq" id="WP_135443303.1">
    <property type="nucleotide sequence ID" value="NZ_SRLE01000007.1"/>
</dbReference>
<dbReference type="AlphaFoldDB" id="A0A4Z0M101"/>
<dbReference type="Gene3D" id="3.30.420.130">
    <property type="entry name" value="Dinitrogenase iron-molybdenum cofactor biosynthesis domain"/>
    <property type="match status" value="1"/>
</dbReference>